<feature type="region of interest" description="Disordered" evidence="1">
    <location>
        <begin position="40"/>
        <end position="96"/>
    </location>
</feature>
<name>J0WJ74_AURST</name>
<evidence type="ECO:0000313" key="3">
    <source>
        <dbReference type="Proteomes" id="UP000006514"/>
    </source>
</evidence>
<keyword evidence="3" id="KW-1185">Reference proteome</keyword>
<protein>
    <submittedName>
        <fullName evidence="2">Uncharacterized protein</fullName>
    </submittedName>
</protein>
<evidence type="ECO:0000256" key="1">
    <source>
        <dbReference type="SAM" id="MobiDB-lite"/>
    </source>
</evidence>
<dbReference type="PRINTS" id="PR01217">
    <property type="entry name" value="PRICHEXTENSN"/>
</dbReference>
<dbReference type="EMBL" id="JH689071">
    <property type="protein sequence ID" value="EJD32338.1"/>
    <property type="molecule type" value="Genomic_DNA"/>
</dbReference>
<feature type="region of interest" description="Disordered" evidence="1">
    <location>
        <begin position="111"/>
        <end position="402"/>
    </location>
</feature>
<dbReference type="OMA" id="HNEIHAS"/>
<feature type="compositionally biased region" description="Pro residues" evidence="1">
    <location>
        <begin position="208"/>
        <end position="279"/>
    </location>
</feature>
<organism evidence="2 3">
    <name type="scientific">Auricularia subglabra (strain TFB-10046 / SS5)</name>
    <name type="common">White-rot fungus</name>
    <name type="synonym">Auricularia delicata (strain TFB10046)</name>
    <dbReference type="NCBI Taxonomy" id="717982"/>
    <lineage>
        <taxon>Eukaryota</taxon>
        <taxon>Fungi</taxon>
        <taxon>Dikarya</taxon>
        <taxon>Basidiomycota</taxon>
        <taxon>Agaricomycotina</taxon>
        <taxon>Agaricomycetes</taxon>
        <taxon>Auriculariales</taxon>
        <taxon>Auriculariaceae</taxon>
        <taxon>Auricularia</taxon>
    </lineage>
</organism>
<feature type="compositionally biased region" description="Low complexity" evidence="1">
    <location>
        <begin position="154"/>
        <end position="190"/>
    </location>
</feature>
<accession>J0WJ74</accession>
<evidence type="ECO:0000313" key="2">
    <source>
        <dbReference type="EMBL" id="EJD32338.1"/>
    </source>
</evidence>
<dbReference type="InParanoid" id="J0WJ74"/>
<gene>
    <name evidence="2" type="ORF">AURDEDRAFT_178602</name>
</gene>
<sequence>MSPLAQDSLLRMPQLAQANLLPNHPVGHLHQQVPDIRQALHRHGRRASRATASQPARREESRDSSSSPPPPATQPPRFNGVRPFPLAKQVAKKREERWNAYKVADNGAIEISSSDEDDRPPINRRHTMPAGKLLPGTHMEGDALVIEDSDDEPAAALAPKAATGNAQAAATAAARPPAAKPPAAAKRPAGVIDLTFSDDEDELLLKDPAPPIPSPSPPPLPPAASPSPPPLPPAASLSPPPPPPAASLSPPPPPAHSPSPPPPSPPARSPSPPPPPSPPSRDDSRPATPIRIGPPRGKRPTVPSTPQTVRKDAMVIDTSPARLVETPASPPIRVGPPKGKRPTEVVAPSPAAHPSPTVAAASSLQSTTPPAPPTRTPAVESTPSVLNVPACQPTAEKGTTSASAEFTRLGREVEEVHAMHATDAVRSPELVHEPDERTKRLLALWSGPQKDSPNGVPRWLFTCKTCPSQRTIARNPLSKTLAEERLLWSTFSHLRKHVADKHPAAWALFEQQASTIRTRSPTRVNTSNPLDALDPALMDINDEDGWGVGLPIIAKARQNQATNSPSRTPTPPPRTPPHETQELQEECIAQTAP</sequence>
<reference evidence="3" key="1">
    <citation type="journal article" date="2012" name="Science">
        <title>The Paleozoic origin of enzymatic lignin decomposition reconstructed from 31 fungal genomes.</title>
        <authorList>
            <person name="Floudas D."/>
            <person name="Binder M."/>
            <person name="Riley R."/>
            <person name="Barry K."/>
            <person name="Blanchette R.A."/>
            <person name="Henrissat B."/>
            <person name="Martinez A.T."/>
            <person name="Otillar R."/>
            <person name="Spatafora J.W."/>
            <person name="Yadav J.S."/>
            <person name="Aerts A."/>
            <person name="Benoit I."/>
            <person name="Boyd A."/>
            <person name="Carlson A."/>
            <person name="Copeland A."/>
            <person name="Coutinho P.M."/>
            <person name="de Vries R.P."/>
            <person name="Ferreira P."/>
            <person name="Findley K."/>
            <person name="Foster B."/>
            <person name="Gaskell J."/>
            <person name="Glotzer D."/>
            <person name="Gorecki P."/>
            <person name="Heitman J."/>
            <person name="Hesse C."/>
            <person name="Hori C."/>
            <person name="Igarashi K."/>
            <person name="Jurgens J.A."/>
            <person name="Kallen N."/>
            <person name="Kersten P."/>
            <person name="Kohler A."/>
            <person name="Kuees U."/>
            <person name="Kumar T.K.A."/>
            <person name="Kuo A."/>
            <person name="LaButti K."/>
            <person name="Larrondo L.F."/>
            <person name="Lindquist E."/>
            <person name="Ling A."/>
            <person name="Lombard V."/>
            <person name="Lucas S."/>
            <person name="Lundell T."/>
            <person name="Martin R."/>
            <person name="McLaughlin D.J."/>
            <person name="Morgenstern I."/>
            <person name="Morin E."/>
            <person name="Murat C."/>
            <person name="Nagy L.G."/>
            <person name="Nolan M."/>
            <person name="Ohm R.A."/>
            <person name="Patyshakuliyeva A."/>
            <person name="Rokas A."/>
            <person name="Ruiz-Duenas F.J."/>
            <person name="Sabat G."/>
            <person name="Salamov A."/>
            <person name="Samejima M."/>
            <person name="Schmutz J."/>
            <person name="Slot J.C."/>
            <person name="St John F."/>
            <person name="Stenlid J."/>
            <person name="Sun H."/>
            <person name="Sun S."/>
            <person name="Syed K."/>
            <person name="Tsang A."/>
            <person name="Wiebenga A."/>
            <person name="Young D."/>
            <person name="Pisabarro A."/>
            <person name="Eastwood D.C."/>
            <person name="Martin F."/>
            <person name="Cullen D."/>
            <person name="Grigoriev I.V."/>
            <person name="Hibbett D.S."/>
        </authorList>
    </citation>
    <scope>NUCLEOTIDE SEQUENCE [LARGE SCALE GENOMIC DNA]</scope>
    <source>
        <strain evidence="3">TFB10046</strain>
    </source>
</reference>
<feature type="region of interest" description="Disordered" evidence="1">
    <location>
        <begin position="555"/>
        <end position="593"/>
    </location>
</feature>
<feature type="compositionally biased region" description="Low complexity" evidence="1">
    <location>
        <begin position="345"/>
        <end position="363"/>
    </location>
</feature>
<dbReference type="KEGG" id="adl:AURDEDRAFT_178602"/>
<proteinExistence type="predicted"/>
<dbReference type="Proteomes" id="UP000006514">
    <property type="component" value="Unassembled WGS sequence"/>
</dbReference>
<dbReference type="AlphaFoldDB" id="J0WJ74"/>
<feature type="non-terminal residue" evidence="2">
    <location>
        <position position="593"/>
    </location>
</feature>